<organism evidence="10 11">
    <name type="scientific">Mugilogobius chulae</name>
    <name type="common">yellowstripe goby</name>
    <dbReference type="NCBI Taxonomy" id="88201"/>
    <lineage>
        <taxon>Eukaryota</taxon>
        <taxon>Metazoa</taxon>
        <taxon>Chordata</taxon>
        <taxon>Craniata</taxon>
        <taxon>Vertebrata</taxon>
        <taxon>Euteleostomi</taxon>
        <taxon>Actinopterygii</taxon>
        <taxon>Neopterygii</taxon>
        <taxon>Teleostei</taxon>
        <taxon>Neoteleostei</taxon>
        <taxon>Acanthomorphata</taxon>
        <taxon>Gobiaria</taxon>
        <taxon>Gobiiformes</taxon>
        <taxon>Gobioidei</taxon>
        <taxon>Gobiidae</taxon>
        <taxon>Gobionellinae</taxon>
        <taxon>Mugilogobius</taxon>
    </lineage>
</organism>
<evidence type="ECO:0000256" key="8">
    <source>
        <dbReference type="ARBA" id="ARBA00041632"/>
    </source>
</evidence>
<evidence type="ECO:0000256" key="4">
    <source>
        <dbReference type="ARBA" id="ARBA00022679"/>
    </source>
</evidence>
<evidence type="ECO:0000313" key="11">
    <source>
        <dbReference type="Proteomes" id="UP001460270"/>
    </source>
</evidence>
<protein>
    <recommendedName>
        <fullName evidence="7">Protein N-lysine methyltransferase METTL21A</fullName>
    </recommendedName>
    <alternativeName>
        <fullName evidence="8">Methyltransferase-like protein 21A</fullName>
    </alternativeName>
</protein>
<keyword evidence="11" id="KW-1185">Reference proteome</keyword>
<evidence type="ECO:0000256" key="9">
    <source>
        <dbReference type="ARBA" id="ARBA00049497"/>
    </source>
</evidence>
<dbReference type="GO" id="GO:0008168">
    <property type="term" value="F:methyltransferase activity"/>
    <property type="evidence" value="ECO:0007669"/>
    <property type="project" value="UniProtKB-KW"/>
</dbReference>
<evidence type="ECO:0000256" key="3">
    <source>
        <dbReference type="ARBA" id="ARBA00022603"/>
    </source>
</evidence>
<dbReference type="SUPFAM" id="SSF53335">
    <property type="entry name" value="S-adenosyl-L-methionine-dependent methyltransferases"/>
    <property type="match status" value="1"/>
</dbReference>
<keyword evidence="2" id="KW-0963">Cytoplasm</keyword>
<dbReference type="GO" id="GO:0005829">
    <property type="term" value="C:cytosol"/>
    <property type="evidence" value="ECO:0007669"/>
    <property type="project" value="TreeGrafter"/>
</dbReference>
<dbReference type="InterPro" id="IPR029063">
    <property type="entry name" value="SAM-dependent_MTases_sf"/>
</dbReference>
<evidence type="ECO:0000256" key="1">
    <source>
        <dbReference type="ARBA" id="ARBA00004496"/>
    </source>
</evidence>
<comment type="similarity">
    <text evidence="6">Belongs to the methyltransferase superfamily. METTL21 family.</text>
</comment>
<comment type="subcellular location">
    <subcellularLocation>
        <location evidence="1">Cytoplasm</location>
    </subcellularLocation>
</comment>
<keyword evidence="4" id="KW-0808">Transferase</keyword>
<evidence type="ECO:0000313" key="10">
    <source>
        <dbReference type="EMBL" id="KAK7893195.1"/>
    </source>
</evidence>
<proteinExistence type="inferred from homology"/>
<name>A0AAW0NBL6_9GOBI</name>
<dbReference type="PANTHER" id="PTHR14614">
    <property type="entry name" value="HEPATOCELLULAR CARCINOMA-ASSOCIATED ANTIGEN"/>
    <property type="match status" value="1"/>
</dbReference>
<dbReference type="PANTHER" id="PTHR14614:SF14">
    <property type="entry name" value="PROTEIN N-LYSINE METHYLTRANSFERASE METTL21A"/>
    <property type="match status" value="1"/>
</dbReference>
<dbReference type="Gene3D" id="3.40.50.150">
    <property type="entry name" value="Vaccinia Virus protein VP39"/>
    <property type="match status" value="1"/>
</dbReference>
<keyword evidence="3" id="KW-0489">Methyltransferase</keyword>
<dbReference type="Proteomes" id="UP001460270">
    <property type="component" value="Unassembled WGS sequence"/>
</dbReference>
<gene>
    <name evidence="10" type="ORF">WMY93_022347</name>
</gene>
<dbReference type="AlphaFoldDB" id="A0AAW0NBL6"/>
<dbReference type="GO" id="GO:0032259">
    <property type="term" value="P:methylation"/>
    <property type="evidence" value="ECO:0007669"/>
    <property type="project" value="UniProtKB-KW"/>
</dbReference>
<evidence type="ECO:0000256" key="7">
    <source>
        <dbReference type="ARBA" id="ARBA00040801"/>
    </source>
</evidence>
<dbReference type="EMBL" id="JBBPFD010000016">
    <property type="protein sequence ID" value="KAK7893195.1"/>
    <property type="molecule type" value="Genomic_DNA"/>
</dbReference>
<dbReference type="InterPro" id="IPR019410">
    <property type="entry name" value="Methyltransf_16"/>
</dbReference>
<comment type="catalytic activity">
    <reaction evidence="9">
        <text>L-lysyl-[protein] + 3 S-adenosyl-L-methionine = N(6),N(6),N(6)-trimethyl-L-lysyl-[protein] + 3 S-adenosyl-L-homocysteine + 3 H(+)</text>
        <dbReference type="Rhea" id="RHEA:54192"/>
        <dbReference type="Rhea" id="RHEA-COMP:9752"/>
        <dbReference type="Rhea" id="RHEA-COMP:13826"/>
        <dbReference type="ChEBI" id="CHEBI:15378"/>
        <dbReference type="ChEBI" id="CHEBI:29969"/>
        <dbReference type="ChEBI" id="CHEBI:57856"/>
        <dbReference type="ChEBI" id="CHEBI:59789"/>
        <dbReference type="ChEBI" id="CHEBI:61961"/>
    </reaction>
    <physiologicalReaction direction="left-to-right" evidence="9">
        <dbReference type="Rhea" id="RHEA:54193"/>
    </physiologicalReaction>
</comment>
<evidence type="ECO:0000256" key="2">
    <source>
        <dbReference type="ARBA" id="ARBA00022490"/>
    </source>
</evidence>
<sequence length="271" mass="30575">MTLHGAWLETCLHFTRFSLIFSRDGSCSLRGELFTNPSKFHNASAQFRFCNRDINIAQDWKKLGVAAVVWDAAVVMCMYLELGRVDLKGKTAIELGAGTGLVGIVAALLGAKVTITDRQPALDSLSTNVKSNLPSEISELTKVSELTWGENLARYPAGGFDLVFGADIVYLENTFVPLLDTLNYLCSDSTIVLLSCKIRYERDNVFLNMLKQRFKVVEVYYDQEKDIRIFKASNCPKRWIYEKVQVHLQIRRILGKSFLSESSSNKFITYS</sequence>
<dbReference type="GO" id="GO:0032991">
    <property type="term" value="C:protein-containing complex"/>
    <property type="evidence" value="ECO:0007669"/>
    <property type="project" value="TreeGrafter"/>
</dbReference>
<comment type="caution">
    <text evidence="10">The sequence shown here is derived from an EMBL/GenBank/DDBJ whole genome shotgun (WGS) entry which is preliminary data.</text>
</comment>
<evidence type="ECO:0000256" key="5">
    <source>
        <dbReference type="ARBA" id="ARBA00022691"/>
    </source>
</evidence>
<keyword evidence="5" id="KW-0949">S-adenosyl-L-methionine</keyword>
<evidence type="ECO:0000256" key="6">
    <source>
        <dbReference type="ARBA" id="ARBA00038029"/>
    </source>
</evidence>
<dbReference type="Pfam" id="PF10294">
    <property type="entry name" value="Methyltransf_16"/>
    <property type="match status" value="1"/>
</dbReference>
<accession>A0AAW0NBL6</accession>
<reference evidence="11" key="1">
    <citation type="submission" date="2024-04" db="EMBL/GenBank/DDBJ databases">
        <title>Salinicola lusitanus LLJ914,a marine bacterium isolated from the Okinawa Trough.</title>
        <authorList>
            <person name="Li J."/>
        </authorList>
    </citation>
    <scope>NUCLEOTIDE SEQUENCE [LARGE SCALE GENOMIC DNA]</scope>
</reference>